<dbReference type="Proteomes" id="UP000093759">
    <property type="component" value="Unassembled WGS sequence"/>
</dbReference>
<dbReference type="RefSeq" id="WP_065023898.1">
    <property type="nucleotide sequence ID" value="NZ_LZMF01000041.1"/>
</dbReference>
<gene>
    <name evidence="3" type="ORF">A5648_20265</name>
</gene>
<evidence type="ECO:0000256" key="1">
    <source>
        <dbReference type="SAM" id="Phobius"/>
    </source>
</evidence>
<feature type="transmembrane region" description="Helical" evidence="1">
    <location>
        <begin position="21"/>
        <end position="45"/>
    </location>
</feature>
<sequence>MASKPKRPGASGLKAADHKRNLAMQIGLVAIVVLFAVGLIGYIVVSNSHKKGAGAGEAIRVTSSKLVKDDNDEPKAVLSFYEDFLCPACGNLERALGPTVSRLIDSGAIAADYHMVAILDRAQNDNYSSRAGAAAYCVADESIDAFRRFHTALYTVELQPSEIGTDFPDNKRLIELARQAGAAGSVPGCINSGKYLKMVSGMAQAAGIHATPTLRINGEDYRPSTPEALVAKIREIVGDVPGMDVPATQS</sequence>
<dbReference type="Gene3D" id="3.40.30.10">
    <property type="entry name" value="Glutaredoxin"/>
    <property type="match status" value="1"/>
</dbReference>
<dbReference type="EMBL" id="LZMF01000041">
    <property type="protein sequence ID" value="OBK89396.1"/>
    <property type="molecule type" value="Genomic_DNA"/>
</dbReference>
<name>A0A1A3U3G0_MYCSD</name>
<evidence type="ECO:0000313" key="4">
    <source>
        <dbReference type="Proteomes" id="UP000093759"/>
    </source>
</evidence>
<evidence type="ECO:0000313" key="3">
    <source>
        <dbReference type="EMBL" id="OBK89396.1"/>
    </source>
</evidence>
<organism evidence="3 4">
    <name type="scientific">Mycolicibacter sinensis (strain JDM601)</name>
    <name type="common">Mycobacterium sinense</name>
    <dbReference type="NCBI Taxonomy" id="875328"/>
    <lineage>
        <taxon>Bacteria</taxon>
        <taxon>Bacillati</taxon>
        <taxon>Actinomycetota</taxon>
        <taxon>Actinomycetes</taxon>
        <taxon>Mycobacteriales</taxon>
        <taxon>Mycobacteriaceae</taxon>
        <taxon>Mycolicibacter</taxon>
    </lineage>
</organism>
<evidence type="ECO:0000259" key="2">
    <source>
        <dbReference type="Pfam" id="PF13462"/>
    </source>
</evidence>
<dbReference type="SUPFAM" id="SSF52833">
    <property type="entry name" value="Thioredoxin-like"/>
    <property type="match status" value="1"/>
</dbReference>
<reference evidence="4" key="1">
    <citation type="submission" date="2016-06" db="EMBL/GenBank/DDBJ databases">
        <authorList>
            <person name="Sutton G."/>
            <person name="Brinkac L."/>
            <person name="Sanka R."/>
            <person name="Adams M."/>
            <person name="Lau E."/>
            <person name="Garcia-Basteiro A."/>
            <person name="Lopez-Varela E."/>
            <person name="Palencia S."/>
        </authorList>
    </citation>
    <scope>NUCLEOTIDE SEQUENCE [LARGE SCALE GENOMIC DNA]</scope>
    <source>
        <strain evidence="4">1274684.2</strain>
    </source>
</reference>
<protein>
    <recommendedName>
        <fullName evidence="2">Thioredoxin-like fold domain-containing protein</fullName>
    </recommendedName>
</protein>
<dbReference type="Pfam" id="PF13462">
    <property type="entry name" value="Thioredoxin_4"/>
    <property type="match status" value="1"/>
</dbReference>
<dbReference type="CDD" id="cd02972">
    <property type="entry name" value="DsbA_family"/>
    <property type="match status" value="1"/>
</dbReference>
<comment type="caution">
    <text evidence="3">The sequence shown here is derived from an EMBL/GenBank/DDBJ whole genome shotgun (WGS) entry which is preliminary data.</text>
</comment>
<keyword evidence="1" id="KW-0812">Transmembrane</keyword>
<feature type="domain" description="Thioredoxin-like fold" evidence="2">
    <location>
        <begin position="75"/>
        <end position="233"/>
    </location>
</feature>
<keyword evidence="1" id="KW-1133">Transmembrane helix</keyword>
<dbReference type="InterPro" id="IPR036249">
    <property type="entry name" value="Thioredoxin-like_sf"/>
</dbReference>
<proteinExistence type="predicted"/>
<keyword evidence="1" id="KW-0472">Membrane</keyword>
<accession>A0A1A3U3G0</accession>
<dbReference type="InterPro" id="IPR012336">
    <property type="entry name" value="Thioredoxin-like_fold"/>
</dbReference>
<dbReference type="AlphaFoldDB" id="A0A1A3U3G0"/>